<organism evidence="1 2">
    <name type="scientific">Amycolatopsis heterodermiae</name>
    <dbReference type="NCBI Taxonomy" id="3110235"/>
    <lineage>
        <taxon>Bacteria</taxon>
        <taxon>Bacillati</taxon>
        <taxon>Actinomycetota</taxon>
        <taxon>Actinomycetes</taxon>
        <taxon>Pseudonocardiales</taxon>
        <taxon>Pseudonocardiaceae</taxon>
        <taxon>Amycolatopsis</taxon>
    </lineage>
</organism>
<dbReference type="Gene3D" id="2.60.120.1110">
    <property type="match status" value="1"/>
</dbReference>
<evidence type="ECO:0000313" key="1">
    <source>
        <dbReference type="EMBL" id="MEA5366102.1"/>
    </source>
</evidence>
<name>A0ABU5RIJ2_9PSEU</name>
<dbReference type="EMBL" id="JAYFSI010000014">
    <property type="protein sequence ID" value="MEA5366102.1"/>
    <property type="molecule type" value="Genomic_DNA"/>
</dbReference>
<dbReference type="RefSeq" id="WP_323335111.1">
    <property type="nucleotide sequence ID" value="NZ_JAYFSI010000014.1"/>
</dbReference>
<gene>
    <name evidence="1" type="ORF">VA596_41700</name>
</gene>
<keyword evidence="2" id="KW-1185">Reference proteome</keyword>
<evidence type="ECO:0008006" key="3">
    <source>
        <dbReference type="Google" id="ProtNLM"/>
    </source>
</evidence>
<evidence type="ECO:0000313" key="2">
    <source>
        <dbReference type="Proteomes" id="UP001304298"/>
    </source>
</evidence>
<proteinExistence type="predicted"/>
<dbReference type="Proteomes" id="UP001304298">
    <property type="component" value="Unassembled WGS sequence"/>
</dbReference>
<reference evidence="1 2" key="1">
    <citation type="submission" date="2023-12" db="EMBL/GenBank/DDBJ databases">
        <title>Amycolatopsis sp. V23-08.</title>
        <authorList>
            <person name="Somphong A."/>
        </authorList>
    </citation>
    <scope>NUCLEOTIDE SEQUENCE [LARGE SCALE GENOMIC DNA]</scope>
    <source>
        <strain evidence="1 2">V23-08</strain>
    </source>
</reference>
<comment type="caution">
    <text evidence="1">The sequence shown here is derived from an EMBL/GenBank/DDBJ whole genome shotgun (WGS) entry which is preliminary data.</text>
</comment>
<sequence>MGKESGLGARFFVGGYDLSGDIGSLDNISSPRGLLDTTGIDKLANERIYGTKDGGMEFSSYFNPDTIAGGQTRNGAHVVLSALPTADIGVMYAHRATLGVPAACMIGKQLNYDPTRGADGSLAQKTSVQANGYGLEWGKLLTAGVRTDIAATNGASLDGGASSAFGLQAYLQVFGFTGTDATVKLQDSADNASWADLTGGAFAAVTTAPGSQRLQTGRAATVRRYLRAITVTTGGFSSLAFAVAVTRNPVAVTF</sequence>
<protein>
    <recommendedName>
        <fullName evidence="3">Porin</fullName>
    </recommendedName>
</protein>
<accession>A0ABU5RIJ2</accession>